<keyword evidence="5 9" id="KW-0378">Hydrolase</keyword>
<dbReference type="OrthoDB" id="3055998at2759"/>
<evidence type="ECO:0000256" key="7">
    <source>
        <dbReference type="ARBA" id="ARBA00023295"/>
    </source>
</evidence>
<sequence length="294" mass="32918">MIRGVSLEMLRFAAISCAILVIVGISIFLIVSENRKFQVDTKNKFDGAASQSDLTNINNIANINRTDSLDEHNQTTIYSGTSIDPKYFSNQAYTKVVNTHFLVVTPGNAMKWDATEPKPGVFTFEAADSIVKFAKENRKQIHGHTAVYHEQIPEWVKTLDAKGLVNATQNHIKTLLGRYAKDLDAFDVCNEVLDDDGKFRKTFWFEKLGESYIEIAFQAAVDAETGVRLYISDYNIEGHGKKSNALYELSKKLVEKKLLHGVGFQGHLNVGKLPTLPDLKSNLKRFVDLGQTES</sequence>
<dbReference type="InterPro" id="IPR044846">
    <property type="entry name" value="GH10"/>
</dbReference>
<dbReference type="Pfam" id="PF00331">
    <property type="entry name" value="Glyco_hydro_10"/>
    <property type="match status" value="1"/>
</dbReference>
<keyword evidence="7 9" id="KW-0326">Glycosidase</keyword>
<dbReference type="GO" id="GO:0045493">
    <property type="term" value="P:xylan catabolic process"/>
    <property type="evidence" value="ECO:0007669"/>
    <property type="project" value="UniProtKB-KW"/>
</dbReference>
<organism evidence="12 13">
    <name type="scientific">Cronartium quercuum f. sp. fusiforme G11</name>
    <dbReference type="NCBI Taxonomy" id="708437"/>
    <lineage>
        <taxon>Eukaryota</taxon>
        <taxon>Fungi</taxon>
        <taxon>Dikarya</taxon>
        <taxon>Basidiomycota</taxon>
        <taxon>Pucciniomycotina</taxon>
        <taxon>Pucciniomycetes</taxon>
        <taxon>Pucciniales</taxon>
        <taxon>Coleosporiaceae</taxon>
        <taxon>Cronartium</taxon>
    </lineage>
</organism>
<evidence type="ECO:0000256" key="10">
    <source>
        <dbReference type="SAM" id="Phobius"/>
    </source>
</evidence>
<dbReference type="InterPro" id="IPR017853">
    <property type="entry name" value="GH"/>
</dbReference>
<accession>A0A9P6NIM7</accession>
<evidence type="ECO:0000313" key="12">
    <source>
        <dbReference type="EMBL" id="KAG0144872.1"/>
    </source>
</evidence>
<keyword evidence="10" id="KW-1133">Transmembrane helix</keyword>
<keyword evidence="6 9" id="KW-0119">Carbohydrate metabolism</keyword>
<keyword evidence="4" id="KW-0732">Signal</keyword>
<feature type="domain" description="GH10" evidence="11">
    <location>
        <begin position="71"/>
        <end position="294"/>
    </location>
</feature>
<evidence type="ECO:0000256" key="9">
    <source>
        <dbReference type="RuleBase" id="RU361174"/>
    </source>
</evidence>
<comment type="catalytic activity">
    <reaction evidence="1 9">
        <text>Endohydrolysis of (1-&gt;4)-beta-D-xylosidic linkages in xylans.</text>
        <dbReference type="EC" id="3.2.1.8"/>
    </reaction>
</comment>
<evidence type="ECO:0000313" key="13">
    <source>
        <dbReference type="Proteomes" id="UP000886653"/>
    </source>
</evidence>
<evidence type="ECO:0000256" key="3">
    <source>
        <dbReference type="ARBA" id="ARBA00022651"/>
    </source>
</evidence>
<dbReference type="PROSITE" id="PS51760">
    <property type="entry name" value="GH10_2"/>
    <property type="match status" value="1"/>
</dbReference>
<keyword evidence="3" id="KW-0858">Xylan degradation</keyword>
<keyword evidence="10" id="KW-0472">Membrane</keyword>
<evidence type="ECO:0000256" key="6">
    <source>
        <dbReference type="ARBA" id="ARBA00023277"/>
    </source>
</evidence>
<dbReference type="EMBL" id="MU167287">
    <property type="protein sequence ID" value="KAG0144872.1"/>
    <property type="molecule type" value="Genomic_DNA"/>
</dbReference>
<dbReference type="SUPFAM" id="SSF51445">
    <property type="entry name" value="(Trans)glycosidases"/>
    <property type="match status" value="1"/>
</dbReference>
<dbReference type="Proteomes" id="UP000886653">
    <property type="component" value="Unassembled WGS sequence"/>
</dbReference>
<feature type="transmembrane region" description="Helical" evidence="10">
    <location>
        <begin position="12"/>
        <end position="31"/>
    </location>
</feature>
<dbReference type="PANTHER" id="PTHR31490">
    <property type="entry name" value="GLYCOSYL HYDROLASE"/>
    <property type="match status" value="1"/>
</dbReference>
<proteinExistence type="inferred from homology"/>
<reference evidence="12" key="1">
    <citation type="submission" date="2013-11" db="EMBL/GenBank/DDBJ databases">
        <title>Genome sequence of the fusiform rust pathogen reveals effectors for host alternation and coevolution with pine.</title>
        <authorList>
            <consortium name="DOE Joint Genome Institute"/>
            <person name="Smith K."/>
            <person name="Pendleton A."/>
            <person name="Kubisiak T."/>
            <person name="Anderson C."/>
            <person name="Salamov A."/>
            <person name="Aerts A."/>
            <person name="Riley R."/>
            <person name="Clum A."/>
            <person name="Lindquist E."/>
            <person name="Ence D."/>
            <person name="Campbell M."/>
            <person name="Kronenberg Z."/>
            <person name="Feau N."/>
            <person name="Dhillon B."/>
            <person name="Hamelin R."/>
            <person name="Burleigh J."/>
            <person name="Smith J."/>
            <person name="Yandell M."/>
            <person name="Nelson C."/>
            <person name="Grigoriev I."/>
            <person name="Davis J."/>
        </authorList>
    </citation>
    <scope>NUCLEOTIDE SEQUENCE</scope>
    <source>
        <strain evidence="12">G11</strain>
    </source>
</reference>
<comment type="similarity">
    <text evidence="2 9">Belongs to the glycosyl hydrolase 10 (cellulase F) family.</text>
</comment>
<dbReference type="PANTHER" id="PTHR31490:SF88">
    <property type="entry name" value="BETA-XYLANASE"/>
    <property type="match status" value="1"/>
</dbReference>
<dbReference type="AlphaFoldDB" id="A0A9P6NIM7"/>
<evidence type="ECO:0000256" key="4">
    <source>
        <dbReference type="ARBA" id="ARBA00022729"/>
    </source>
</evidence>
<evidence type="ECO:0000256" key="1">
    <source>
        <dbReference type="ARBA" id="ARBA00000681"/>
    </source>
</evidence>
<evidence type="ECO:0000256" key="8">
    <source>
        <dbReference type="ARBA" id="ARBA00023326"/>
    </source>
</evidence>
<keyword evidence="8 9" id="KW-0624">Polysaccharide degradation</keyword>
<dbReference type="SMART" id="SM00633">
    <property type="entry name" value="Glyco_10"/>
    <property type="match status" value="1"/>
</dbReference>
<protein>
    <recommendedName>
        <fullName evidence="9">Beta-xylanase</fullName>
        <ecNumber evidence="9">3.2.1.8</ecNumber>
    </recommendedName>
</protein>
<evidence type="ECO:0000256" key="2">
    <source>
        <dbReference type="ARBA" id="ARBA00007495"/>
    </source>
</evidence>
<name>A0A9P6NIM7_9BASI</name>
<comment type="caution">
    <text evidence="12">The sequence shown here is derived from an EMBL/GenBank/DDBJ whole genome shotgun (WGS) entry which is preliminary data.</text>
</comment>
<evidence type="ECO:0000259" key="11">
    <source>
        <dbReference type="PROSITE" id="PS51760"/>
    </source>
</evidence>
<dbReference type="GO" id="GO:0031176">
    <property type="term" value="F:endo-1,4-beta-xylanase activity"/>
    <property type="evidence" value="ECO:0007669"/>
    <property type="project" value="UniProtKB-EC"/>
</dbReference>
<dbReference type="InterPro" id="IPR001000">
    <property type="entry name" value="GH10_dom"/>
</dbReference>
<keyword evidence="10" id="KW-0812">Transmembrane</keyword>
<keyword evidence="13" id="KW-1185">Reference proteome</keyword>
<dbReference type="EC" id="3.2.1.8" evidence="9"/>
<dbReference type="PRINTS" id="PR00134">
    <property type="entry name" value="GLHYDRLASE10"/>
</dbReference>
<evidence type="ECO:0000256" key="5">
    <source>
        <dbReference type="ARBA" id="ARBA00022801"/>
    </source>
</evidence>
<dbReference type="Gene3D" id="3.20.20.80">
    <property type="entry name" value="Glycosidases"/>
    <property type="match status" value="1"/>
</dbReference>
<gene>
    <name evidence="12" type="ORF">CROQUDRAFT_707930</name>
</gene>